<evidence type="ECO:0000256" key="2">
    <source>
        <dbReference type="ARBA" id="ARBA00005557"/>
    </source>
</evidence>
<evidence type="ECO:0000313" key="10">
    <source>
        <dbReference type="EMBL" id="KAK4467891.1"/>
    </source>
</evidence>
<keyword evidence="11" id="KW-1185">Reference proteome</keyword>
<keyword evidence="3" id="KW-0809">Transit peptide</keyword>
<comment type="caution">
    <text evidence="10">The sequence shown here is derived from an EMBL/GenBank/DDBJ whole genome shotgun (WGS) entry which is preliminary data.</text>
</comment>
<keyword evidence="5" id="KW-0496">Mitochondrion</keyword>
<dbReference type="InterPro" id="IPR052473">
    <property type="entry name" value="mtLSU_mL53"/>
</dbReference>
<evidence type="ECO:0000256" key="1">
    <source>
        <dbReference type="ARBA" id="ARBA00004173"/>
    </source>
</evidence>
<dbReference type="EMBL" id="JALJAT010000008">
    <property type="protein sequence ID" value="KAK4467891.1"/>
    <property type="molecule type" value="Genomic_DNA"/>
</dbReference>
<evidence type="ECO:0000256" key="7">
    <source>
        <dbReference type="ARBA" id="ARBA00035180"/>
    </source>
</evidence>
<evidence type="ECO:0000313" key="11">
    <source>
        <dbReference type="Proteomes" id="UP001292079"/>
    </source>
</evidence>
<dbReference type="PANTHER" id="PTHR33618">
    <property type="entry name" value="39S RIBOSOMAL PROTEIN L53, MITOCHONDRIAL"/>
    <property type="match status" value="1"/>
</dbReference>
<dbReference type="Gene3D" id="3.40.30.10">
    <property type="entry name" value="Glutaredoxin"/>
    <property type="match status" value="1"/>
</dbReference>
<keyword evidence="6" id="KW-0687">Ribonucleoprotein</keyword>
<feature type="compositionally biased region" description="Polar residues" evidence="9">
    <location>
        <begin position="1"/>
        <end position="12"/>
    </location>
</feature>
<evidence type="ECO:0000256" key="3">
    <source>
        <dbReference type="ARBA" id="ARBA00022946"/>
    </source>
</evidence>
<dbReference type="Proteomes" id="UP001292079">
    <property type="component" value="Unassembled WGS sequence"/>
</dbReference>
<accession>A0AAE2D1P5</accession>
<protein>
    <recommendedName>
        <fullName evidence="7">Large ribosomal subunit protein mL53</fullName>
    </recommendedName>
    <alternativeName>
        <fullName evidence="8">39S ribosomal protein L53, mitochondrial</fullName>
    </alternativeName>
</protein>
<proteinExistence type="inferred from homology"/>
<evidence type="ECO:0000256" key="9">
    <source>
        <dbReference type="SAM" id="MobiDB-lite"/>
    </source>
</evidence>
<name>A0AAE2D1P5_SCHME</name>
<comment type="subcellular location">
    <subcellularLocation>
        <location evidence="1">Mitochondrion</location>
    </subcellularLocation>
</comment>
<feature type="region of interest" description="Disordered" evidence="9">
    <location>
        <begin position="1"/>
        <end position="21"/>
    </location>
</feature>
<dbReference type="GO" id="GO:0005762">
    <property type="term" value="C:mitochondrial large ribosomal subunit"/>
    <property type="evidence" value="ECO:0007669"/>
    <property type="project" value="TreeGrafter"/>
</dbReference>
<evidence type="ECO:0000256" key="6">
    <source>
        <dbReference type="ARBA" id="ARBA00023274"/>
    </source>
</evidence>
<keyword evidence="4" id="KW-0689">Ribosomal protein</keyword>
<sequence length="160" mass="18375">MAGITISTQPSDDYTGPEHPEHKDDLEVIQKLAMPYMRACHLPRSVKYFRSPLAVDDSRVSKQIIKQLDFKSIKRIALRFNPLLEKTESIRRFCIILSEPKWRTSNSNLLVKTSVLSENNPPEVEITYDNGQVLLVKTENLSLRDVMEVIILHTNLITTQ</sequence>
<reference evidence="10" key="1">
    <citation type="submission" date="2022-04" db="EMBL/GenBank/DDBJ databases">
        <authorList>
            <person name="Xu L."/>
            <person name="Lv Z."/>
        </authorList>
    </citation>
    <scope>NUCLEOTIDE SEQUENCE</scope>
    <source>
        <strain evidence="10">LV_2022a</strain>
    </source>
</reference>
<evidence type="ECO:0000256" key="5">
    <source>
        <dbReference type="ARBA" id="ARBA00023128"/>
    </source>
</evidence>
<reference evidence="10" key="2">
    <citation type="journal article" date="2023" name="Infect Dis Poverty">
        <title>Chromosome-scale genome of the human blood fluke Schistosoma mekongi and its implications for public health.</title>
        <authorList>
            <person name="Zhou M."/>
            <person name="Xu L."/>
            <person name="Xu D."/>
            <person name="Chen W."/>
            <person name="Khan J."/>
            <person name="Hu Y."/>
            <person name="Huang H."/>
            <person name="Wei H."/>
            <person name="Zhang Y."/>
            <person name="Chusongsang P."/>
            <person name="Tanasarnprasert K."/>
            <person name="Hu X."/>
            <person name="Limpanont Y."/>
            <person name="Lv Z."/>
        </authorList>
    </citation>
    <scope>NUCLEOTIDE SEQUENCE</scope>
    <source>
        <strain evidence="10">LV_2022a</strain>
    </source>
</reference>
<dbReference type="PANTHER" id="PTHR33618:SF1">
    <property type="entry name" value="LARGE RIBOSOMAL SUBUNIT PROTEIN ML53"/>
    <property type="match status" value="1"/>
</dbReference>
<evidence type="ECO:0000256" key="4">
    <source>
        <dbReference type="ARBA" id="ARBA00022980"/>
    </source>
</evidence>
<gene>
    <name evidence="10" type="ORF">MN116_008502</name>
</gene>
<evidence type="ECO:0000256" key="8">
    <source>
        <dbReference type="ARBA" id="ARBA00042721"/>
    </source>
</evidence>
<dbReference type="AlphaFoldDB" id="A0AAE2D1P5"/>
<dbReference type="Pfam" id="PF10780">
    <property type="entry name" value="MRP_L53"/>
    <property type="match status" value="1"/>
</dbReference>
<comment type="similarity">
    <text evidence="2">Belongs to the mitochondrion-specific ribosomal protein mL53 family.</text>
</comment>
<organism evidence="10 11">
    <name type="scientific">Schistosoma mekongi</name>
    <name type="common">Parasitic worm</name>
    <dbReference type="NCBI Taxonomy" id="38744"/>
    <lineage>
        <taxon>Eukaryota</taxon>
        <taxon>Metazoa</taxon>
        <taxon>Spiralia</taxon>
        <taxon>Lophotrochozoa</taxon>
        <taxon>Platyhelminthes</taxon>
        <taxon>Trematoda</taxon>
        <taxon>Digenea</taxon>
        <taxon>Strigeidida</taxon>
        <taxon>Schistosomatoidea</taxon>
        <taxon>Schistosomatidae</taxon>
        <taxon>Schistosoma</taxon>
    </lineage>
</organism>
<dbReference type="InterPro" id="IPR019716">
    <property type="entry name" value="Ribosomal_mL53"/>
</dbReference>